<accession>A0A931BLR5</accession>
<sequence length="176" mass="19361">MMAFLARHAQGALFAALLTSGLSLVGSLGNLYLTYRVGLATQDRQAQQDRIKQFEASTSQIIDASGDFIAALNSAKDLQPAKAKLRAAMAQQIYETEGLKNLVPGGYPRTLKDYENAVTDFNNISQALISPKDIAVWSERFGRVMDLKKLLVENLRSKLDFSATLRTAKFENCVVT</sequence>
<name>A0A931BLR5_9HYPH</name>
<dbReference type="AlphaFoldDB" id="A0A931BLR5"/>
<protein>
    <submittedName>
        <fullName evidence="1">Uncharacterized protein</fullName>
    </submittedName>
</protein>
<keyword evidence="2" id="KW-1185">Reference proteome</keyword>
<proteinExistence type="predicted"/>
<dbReference type="Proteomes" id="UP000599312">
    <property type="component" value="Unassembled WGS sequence"/>
</dbReference>
<evidence type="ECO:0000313" key="1">
    <source>
        <dbReference type="EMBL" id="MBF9233397.1"/>
    </source>
</evidence>
<dbReference type="EMBL" id="JADQDO010000003">
    <property type="protein sequence ID" value="MBF9233397.1"/>
    <property type="molecule type" value="Genomic_DNA"/>
</dbReference>
<evidence type="ECO:0000313" key="2">
    <source>
        <dbReference type="Proteomes" id="UP000599312"/>
    </source>
</evidence>
<comment type="caution">
    <text evidence="1">The sequence shown here is derived from an EMBL/GenBank/DDBJ whole genome shotgun (WGS) entry which is preliminary data.</text>
</comment>
<gene>
    <name evidence="1" type="ORF">I2H38_08390</name>
</gene>
<reference evidence="1" key="1">
    <citation type="submission" date="2020-11" db="EMBL/GenBank/DDBJ databases">
        <authorList>
            <person name="Kim M.K."/>
        </authorList>
    </citation>
    <scope>NUCLEOTIDE SEQUENCE</scope>
    <source>
        <strain evidence="1">BT350</strain>
    </source>
</reference>
<organism evidence="1 2">
    <name type="scientific">Microvirga alba</name>
    <dbReference type="NCBI Taxonomy" id="2791025"/>
    <lineage>
        <taxon>Bacteria</taxon>
        <taxon>Pseudomonadati</taxon>
        <taxon>Pseudomonadota</taxon>
        <taxon>Alphaproteobacteria</taxon>
        <taxon>Hyphomicrobiales</taxon>
        <taxon>Methylobacteriaceae</taxon>
        <taxon>Microvirga</taxon>
    </lineage>
</organism>
<dbReference type="RefSeq" id="WP_196271405.1">
    <property type="nucleotide sequence ID" value="NZ_JADQDO010000003.1"/>
</dbReference>